<comment type="subcellular location">
    <subcellularLocation>
        <location evidence="1">Nucleus</location>
    </subcellularLocation>
</comment>
<evidence type="ECO:0000256" key="6">
    <source>
        <dbReference type="PROSITE-ProRule" id="PRU00267"/>
    </source>
</evidence>
<dbReference type="SMART" id="SM01370">
    <property type="entry name" value="TAFII55_N"/>
    <property type="match status" value="1"/>
</dbReference>
<protein>
    <submittedName>
        <fullName evidence="10">HMG box domain-containing protein</fullName>
    </submittedName>
</protein>
<dbReference type="PROSITE" id="PS50118">
    <property type="entry name" value="HMG_BOX_2"/>
    <property type="match status" value="1"/>
</dbReference>
<dbReference type="Proteomes" id="UP000492821">
    <property type="component" value="Unassembled WGS sequence"/>
</dbReference>
<dbReference type="InterPro" id="IPR036910">
    <property type="entry name" value="HMG_box_dom_sf"/>
</dbReference>
<feature type="compositionally biased region" description="Basic residues" evidence="7">
    <location>
        <begin position="399"/>
        <end position="409"/>
    </location>
</feature>
<evidence type="ECO:0000256" key="3">
    <source>
        <dbReference type="ARBA" id="ARBA00023015"/>
    </source>
</evidence>
<dbReference type="Gene3D" id="1.10.30.10">
    <property type="entry name" value="High mobility group box domain"/>
    <property type="match status" value="1"/>
</dbReference>
<feature type="DNA-binding region" description="HMG box" evidence="6">
    <location>
        <begin position="414"/>
        <end position="478"/>
    </location>
</feature>
<dbReference type="InterPro" id="IPR037817">
    <property type="entry name" value="TAF7"/>
</dbReference>
<dbReference type="GO" id="GO:0003677">
    <property type="term" value="F:DNA binding"/>
    <property type="evidence" value="ECO:0007669"/>
    <property type="project" value="UniProtKB-UniRule"/>
</dbReference>
<dbReference type="CDD" id="cd08047">
    <property type="entry name" value="TAF7"/>
    <property type="match status" value="1"/>
</dbReference>
<evidence type="ECO:0000256" key="1">
    <source>
        <dbReference type="ARBA" id="ARBA00004123"/>
    </source>
</evidence>
<organism evidence="9 10">
    <name type="scientific">Panagrellus redivivus</name>
    <name type="common">Microworm</name>
    <dbReference type="NCBI Taxonomy" id="6233"/>
    <lineage>
        <taxon>Eukaryota</taxon>
        <taxon>Metazoa</taxon>
        <taxon>Ecdysozoa</taxon>
        <taxon>Nematoda</taxon>
        <taxon>Chromadorea</taxon>
        <taxon>Rhabditida</taxon>
        <taxon>Tylenchina</taxon>
        <taxon>Panagrolaimomorpha</taxon>
        <taxon>Panagrolaimoidea</taxon>
        <taxon>Panagrolaimidae</taxon>
        <taxon>Panagrellus</taxon>
    </lineage>
</organism>
<dbReference type="GO" id="GO:0005669">
    <property type="term" value="C:transcription factor TFIID complex"/>
    <property type="evidence" value="ECO:0007669"/>
    <property type="project" value="InterPro"/>
</dbReference>
<dbReference type="GO" id="GO:0051123">
    <property type="term" value="P:RNA polymerase II preinitiation complex assembly"/>
    <property type="evidence" value="ECO:0007669"/>
    <property type="project" value="TreeGrafter"/>
</dbReference>
<dbReference type="Pfam" id="PF04658">
    <property type="entry name" value="TAFII55_N"/>
    <property type="match status" value="1"/>
</dbReference>
<evidence type="ECO:0000256" key="5">
    <source>
        <dbReference type="ARBA" id="ARBA00023242"/>
    </source>
</evidence>
<dbReference type="PANTHER" id="PTHR12228:SF0">
    <property type="entry name" value="TATA-BOX BINDING PROTEIN ASSOCIATED FACTOR 7"/>
    <property type="match status" value="1"/>
</dbReference>
<reference evidence="9" key="1">
    <citation type="journal article" date="2013" name="Genetics">
        <title>The draft genome and transcriptome of Panagrellus redivivus are shaped by the harsh demands of a free-living lifestyle.</title>
        <authorList>
            <person name="Srinivasan J."/>
            <person name="Dillman A.R."/>
            <person name="Macchietto M.G."/>
            <person name="Heikkinen L."/>
            <person name="Lakso M."/>
            <person name="Fracchia K.M."/>
            <person name="Antoshechkin I."/>
            <person name="Mortazavi A."/>
            <person name="Wong G."/>
            <person name="Sternberg P.W."/>
        </authorList>
    </citation>
    <scope>NUCLEOTIDE SEQUENCE [LARGE SCALE GENOMIC DNA]</scope>
    <source>
        <strain evidence="9">MT8872</strain>
    </source>
</reference>
<evidence type="ECO:0000313" key="9">
    <source>
        <dbReference type="Proteomes" id="UP000492821"/>
    </source>
</evidence>
<accession>A0A7E4URM8</accession>
<proteinExistence type="inferred from homology"/>
<keyword evidence="5 6" id="KW-0539">Nucleus</keyword>
<reference evidence="10" key="2">
    <citation type="submission" date="2020-10" db="UniProtKB">
        <authorList>
            <consortium name="WormBaseParasite"/>
        </authorList>
    </citation>
    <scope>IDENTIFICATION</scope>
</reference>
<dbReference type="SUPFAM" id="SSF47095">
    <property type="entry name" value="HMG-box"/>
    <property type="match status" value="1"/>
</dbReference>
<feature type="domain" description="HMG box" evidence="8">
    <location>
        <begin position="414"/>
        <end position="478"/>
    </location>
</feature>
<evidence type="ECO:0000256" key="2">
    <source>
        <dbReference type="ARBA" id="ARBA00009368"/>
    </source>
</evidence>
<evidence type="ECO:0000259" key="8">
    <source>
        <dbReference type="PROSITE" id="PS50118"/>
    </source>
</evidence>
<dbReference type="Pfam" id="PF00505">
    <property type="entry name" value="HMG_box"/>
    <property type="match status" value="1"/>
</dbReference>
<feature type="region of interest" description="Disordered" evidence="7">
    <location>
        <begin position="382"/>
        <end position="417"/>
    </location>
</feature>
<dbReference type="PANTHER" id="PTHR12228">
    <property type="entry name" value="TRANSCRIPTION INITIATION FACTOR TFIID 55 KD SUBUNIT-RELATED"/>
    <property type="match status" value="1"/>
</dbReference>
<comment type="similarity">
    <text evidence="2">Belongs to the TAF7 family.</text>
</comment>
<keyword evidence="3" id="KW-0805">Transcription regulation</keyword>
<name>A0A7E4URM8_PANRE</name>
<dbReference type="InterPro" id="IPR006751">
    <property type="entry name" value="TAFII55_prot_cons_reg"/>
</dbReference>
<dbReference type="GO" id="GO:0016251">
    <property type="term" value="F:RNA polymerase II general transcription initiation factor activity"/>
    <property type="evidence" value="ECO:0007669"/>
    <property type="project" value="TreeGrafter"/>
</dbReference>
<dbReference type="AlphaFoldDB" id="A0A7E4URM8"/>
<evidence type="ECO:0000313" key="10">
    <source>
        <dbReference type="WBParaSite" id="Pan_g12012.t1"/>
    </source>
</evidence>
<keyword evidence="6" id="KW-0238">DNA-binding</keyword>
<dbReference type="InterPro" id="IPR009071">
    <property type="entry name" value="HMG_box_dom"/>
</dbReference>
<sequence>MATSATKPRKVASIPAGNGEFECILRLQKDDADMLHRILDVSEEVNIAEDSPEGKFLAIKFEENLRRGQLRIGDNLRGFTVKDLPTIVECYKTENKVDIVKVADLSQIIECGSTPEPPPIDPDAVNQPGDLQSTREARLLKHRSKDGLTAPMKNAAETRFRKTKTDTKYIDSAHVKREVTGILRRDAEAEVVQVEFLDANDNRIDSDEFPLIEPIDRTSESQTYNATHLVHPGEICVFCNTMIPEGRYHTPKNCSPVSPDQVVRHTWHVKEGWEFKPKNQPRLASVTAVTADKLQEIKDSLKPGYKRPTKQPTSVEPVPVQVEVEAPGVEKSPSPVHVPIEEAVPVAAPKPKEEGVQLSVEEAPKPVDPPMTGSTIKASVTVAAEEAVETPKPASPKPTAKKSGGKKKKDPNMPKNPVNAYLHWSKVHRADYVKPGMKGVDVTRAAARAWKNLTDKTVWQQMADADKKRYDREMAEYNARQC</sequence>
<dbReference type="WBParaSite" id="Pan_g12012.t1">
    <property type="protein sequence ID" value="Pan_g12012.t1"/>
    <property type="gene ID" value="Pan_g12012"/>
</dbReference>
<keyword evidence="4" id="KW-0804">Transcription</keyword>
<dbReference type="SMART" id="SM00398">
    <property type="entry name" value="HMG"/>
    <property type="match status" value="1"/>
</dbReference>
<evidence type="ECO:0000256" key="7">
    <source>
        <dbReference type="SAM" id="MobiDB-lite"/>
    </source>
</evidence>
<keyword evidence="9" id="KW-1185">Reference proteome</keyword>
<evidence type="ECO:0000256" key="4">
    <source>
        <dbReference type="ARBA" id="ARBA00023163"/>
    </source>
</evidence>